<keyword evidence="6" id="KW-1185">Reference proteome</keyword>
<feature type="domain" description="PPPDE" evidence="5">
    <location>
        <begin position="4"/>
        <end position="146"/>
    </location>
</feature>
<dbReference type="InterPro" id="IPR042266">
    <property type="entry name" value="PPPDE_sf"/>
</dbReference>
<dbReference type="GO" id="GO:0008233">
    <property type="term" value="F:peptidase activity"/>
    <property type="evidence" value="ECO:0007669"/>
    <property type="project" value="UniProtKB-KW"/>
</dbReference>
<dbReference type="InParanoid" id="A0A6P8IVP8"/>
<dbReference type="PROSITE" id="PS51858">
    <property type="entry name" value="PPPDE"/>
    <property type="match status" value="1"/>
</dbReference>
<dbReference type="Gene3D" id="3.90.1720.30">
    <property type="entry name" value="PPPDE domains"/>
    <property type="match status" value="1"/>
</dbReference>
<organism evidence="6 7">
    <name type="scientific">Actinia tenebrosa</name>
    <name type="common">Australian red waratah sea anemone</name>
    <dbReference type="NCBI Taxonomy" id="6105"/>
    <lineage>
        <taxon>Eukaryota</taxon>
        <taxon>Metazoa</taxon>
        <taxon>Cnidaria</taxon>
        <taxon>Anthozoa</taxon>
        <taxon>Hexacorallia</taxon>
        <taxon>Actiniaria</taxon>
        <taxon>Actiniidae</taxon>
        <taxon>Actinia</taxon>
    </lineage>
</organism>
<dbReference type="PANTHER" id="PTHR12378">
    <property type="entry name" value="DESUMOYLATING ISOPEPTIDASE"/>
    <property type="match status" value="1"/>
</dbReference>
<dbReference type="KEGG" id="aten:116305562"/>
<dbReference type="Gene3D" id="1.25.10.10">
    <property type="entry name" value="Leucine-rich Repeat Variant"/>
    <property type="match status" value="1"/>
</dbReference>
<dbReference type="RefSeq" id="XP_031571361.1">
    <property type="nucleotide sequence ID" value="XM_031715501.1"/>
</dbReference>
<dbReference type="OrthoDB" id="21221at2759"/>
<dbReference type="Proteomes" id="UP000515163">
    <property type="component" value="Unplaced"/>
</dbReference>
<dbReference type="SUPFAM" id="SSF48371">
    <property type="entry name" value="ARM repeat"/>
    <property type="match status" value="1"/>
</dbReference>
<dbReference type="SMART" id="SM01179">
    <property type="entry name" value="DUF862"/>
    <property type="match status" value="1"/>
</dbReference>
<keyword evidence="3" id="KW-0378">Hydrolase</keyword>
<dbReference type="InterPro" id="IPR008580">
    <property type="entry name" value="PPPDE_dom"/>
</dbReference>
<evidence type="ECO:0000256" key="2">
    <source>
        <dbReference type="ARBA" id="ARBA00022670"/>
    </source>
</evidence>
<comment type="similarity">
    <text evidence="1">Belongs to the DeSI family.</text>
</comment>
<evidence type="ECO:0000313" key="6">
    <source>
        <dbReference type="Proteomes" id="UP000515163"/>
    </source>
</evidence>
<feature type="region of interest" description="Disordered" evidence="4">
    <location>
        <begin position="151"/>
        <end position="209"/>
    </location>
</feature>
<evidence type="ECO:0000259" key="5">
    <source>
        <dbReference type="PROSITE" id="PS51858"/>
    </source>
</evidence>
<name>A0A6P8IVP8_ACTTE</name>
<dbReference type="GeneID" id="116305562"/>
<protein>
    <submittedName>
        <fullName evidence="7">Uncharacterized protein LOC116305562</fullName>
    </submittedName>
</protein>
<accession>A0A6P8IVP8</accession>
<evidence type="ECO:0000256" key="3">
    <source>
        <dbReference type="ARBA" id="ARBA00022801"/>
    </source>
</evidence>
<dbReference type="Pfam" id="PF05903">
    <property type="entry name" value="Peptidase_C97"/>
    <property type="match status" value="1"/>
</dbReference>
<feature type="compositionally biased region" description="Low complexity" evidence="4">
    <location>
        <begin position="154"/>
        <end position="178"/>
    </location>
</feature>
<dbReference type="Pfam" id="PF08324">
    <property type="entry name" value="PUL"/>
    <property type="match status" value="1"/>
</dbReference>
<dbReference type="InterPro" id="IPR016024">
    <property type="entry name" value="ARM-type_fold"/>
</dbReference>
<proteinExistence type="inferred from homology"/>
<reference evidence="7" key="1">
    <citation type="submission" date="2025-08" db="UniProtKB">
        <authorList>
            <consortium name="RefSeq"/>
        </authorList>
    </citation>
    <scope>IDENTIFICATION</scope>
    <source>
        <tissue evidence="7">Tentacle</tissue>
    </source>
</reference>
<dbReference type="GO" id="GO:0006508">
    <property type="term" value="P:proteolysis"/>
    <property type="evidence" value="ECO:0007669"/>
    <property type="project" value="UniProtKB-KW"/>
</dbReference>
<dbReference type="PANTHER" id="PTHR12378:SF7">
    <property type="entry name" value="DESUMOYLATING ISOPEPTIDASE 1"/>
    <property type="match status" value="1"/>
</dbReference>
<dbReference type="InterPro" id="IPR013535">
    <property type="entry name" value="PUL_dom"/>
</dbReference>
<dbReference type="InterPro" id="IPR011989">
    <property type="entry name" value="ARM-like"/>
</dbReference>
<keyword evidence="2" id="KW-0645">Protease</keyword>
<dbReference type="AlphaFoldDB" id="A0A6P8IVP8"/>
<feature type="compositionally biased region" description="Basic and acidic residues" evidence="4">
    <location>
        <begin position="179"/>
        <end position="196"/>
    </location>
</feature>
<evidence type="ECO:0000313" key="7">
    <source>
        <dbReference type="RefSeq" id="XP_031571361.1"/>
    </source>
</evidence>
<evidence type="ECO:0000256" key="1">
    <source>
        <dbReference type="ARBA" id="ARBA00008140"/>
    </source>
</evidence>
<sequence>MATNAVKLYIYELSNGLARQMSPLLLGKQIDGIWHTGVVCFGHEFFFGGGGIEYCRPGGTILGQPDEVINLGDTHIPEDVFMEYLRGLGADAFRADKYHLFEHNCNKFSNEVTMFLTGRKIPKHIHDLPNDILNSAFGQMIKPIVDSMRVTPAGGSTVDDSGHVSSSSSSHPRPNPSSKAKESSNPESIFEPRSDQHQPSTNHESLPVPVVHNVEDVTKILEALQSDLGEDRTELESCLDDIESLLLKKKEVVISEEFVSSIEKLFSKMKEVKDKPRFLLNFLGVMKGLCLEKSYLEHPKAQDILYKLISELSVCPSKQSQIILVPSLQMLCNAVSIKPGHDLLLSNTASQPHMLSVLTNCLLEGENDVQLAASELTFNVARHKVSSDIAFECSTAVMELLTREPDKTITYYCLFALHRFMQYNSEIPGLAKALEVDVTKYKGQSDEVDSLCQQLTVLMT</sequence>
<dbReference type="GO" id="GO:0070646">
    <property type="term" value="P:protein modification by small protein removal"/>
    <property type="evidence" value="ECO:0007669"/>
    <property type="project" value="TreeGrafter"/>
</dbReference>
<gene>
    <name evidence="7" type="primary">LOC116305562</name>
</gene>
<evidence type="ECO:0000256" key="4">
    <source>
        <dbReference type="SAM" id="MobiDB-lite"/>
    </source>
</evidence>